<organism evidence="4 5">
    <name type="scientific">Salisediminibacterium beveridgei</name>
    <dbReference type="NCBI Taxonomy" id="632773"/>
    <lineage>
        <taxon>Bacteria</taxon>
        <taxon>Bacillati</taxon>
        <taxon>Bacillota</taxon>
        <taxon>Bacilli</taxon>
        <taxon>Bacillales</taxon>
        <taxon>Bacillaceae</taxon>
        <taxon>Salisediminibacterium</taxon>
    </lineage>
</organism>
<proteinExistence type="predicted"/>
<dbReference type="STRING" id="632773.BBEV_1824"/>
<evidence type="ECO:0000313" key="4">
    <source>
        <dbReference type="EMBL" id="AOM83185.1"/>
    </source>
</evidence>
<dbReference type="InterPro" id="IPR038076">
    <property type="entry name" value="MgtE_N_sf"/>
</dbReference>
<dbReference type="EMBL" id="CP012502">
    <property type="protein sequence ID" value="AOM83185.1"/>
    <property type="molecule type" value="Genomic_DNA"/>
</dbReference>
<gene>
    <name evidence="4" type="primary">flbB</name>
    <name evidence="4" type="ORF">BBEV_1824</name>
</gene>
<dbReference type="SUPFAM" id="SSF158791">
    <property type="entry name" value="MgtE N-terminal domain-like"/>
    <property type="match status" value="1"/>
</dbReference>
<dbReference type="OrthoDB" id="2888242at2"/>
<accession>A0A1D7QVZ6</accession>
<keyword evidence="2" id="KW-0472">Membrane</keyword>
<keyword evidence="4" id="KW-0966">Cell projection</keyword>
<feature type="transmembrane region" description="Helical" evidence="2">
    <location>
        <begin position="21"/>
        <end position="44"/>
    </location>
</feature>
<dbReference type="Proteomes" id="UP000094463">
    <property type="component" value="Chromosome"/>
</dbReference>
<keyword evidence="5" id="KW-1185">Reference proteome</keyword>
<keyword evidence="4" id="KW-0969">Cilium</keyword>
<dbReference type="InterPro" id="IPR006668">
    <property type="entry name" value="Mg_transptr_MgtE_intracell_dom"/>
</dbReference>
<evidence type="ECO:0000259" key="3">
    <source>
        <dbReference type="Pfam" id="PF03448"/>
    </source>
</evidence>
<sequence length="199" mass="22276">MKSGEGMSKQNQKKSEGKLQVFFMVVLIPAVFAIILAAVVLYYLGFNIGDQVRSAASALPFVENEEVTGGEEELSTEAYIAQLERENETLIRDKENLERQTESQEEKIEELEEELLVMQSDDMSDEGVEVDTETSSADLNDIVRTLQEMTASRAADIMEELPEEQAVTYLQLMNNRARADILSRMEAETAAVLLSQISE</sequence>
<dbReference type="Pfam" id="PF03448">
    <property type="entry name" value="MgtE_N"/>
    <property type="match status" value="1"/>
</dbReference>
<dbReference type="AlphaFoldDB" id="A0A1D7QVZ6"/>
<keyword evidence="4" id="KW-0282">Flagellum</keyword>
<keyword evidence="2" id="KW-1133">Transmembrane helix</keyword>
<protein>
    <submittedName>
        <fullName evidence="4">Flagellar protein FlbB</fullName>
    </submittedName>
</protein>
<name>A0A1D7QVZ6_9BACI</name>
<evidence type="ECO:0000256" key="1">
    <source>
        <dbReference type="SAM" id="Coils"/>
    </source>
</evidence>
<reference evidence="4 5" key="1">
    <citation type="submission" date="2015-08" db="EMBL/GenBank/DDBJ databases">
        <title>The complete genome sequence of Bacillus beveridgei MLTeJB.</title>
        <authorList>
            <person name="Hanson T.E."/>
            <person name="Mesa C."/>
            <person name="Basesman S.M."/>
            <person name="Oremland R.S."/>
        </authorList>
    </citation>
    <scope>NUCLEOTIDE SEQUENCE [LARGE SCALE GENOMIC DNA]</scope>
    <source>
        <strain evidence="4 5">MLTeJB</strain>
    </source>
</reference>
<evidence type="ECO:0000313" key="5">
    <source>
        <dbReference type="Proteomes" id="UP000094463"/>
    </source>
</evidence>
<keyword evidence="2" id="KW-0812">Transmembrane</keyword>
<feature type="coiled-coil region" evidence="1">
    <location>
        <begin position="80"/>
        <end position="121"/>
    </location>
</feature>
<feature type="domain" description="Magnesium transporter MgtE intracellular" evidence="3">
    <location>
        <begin position="139"/>
        <end position="197"/>
    </location>
</feature>
<keyword evidence="1" id="KW-0175">Coiled coil</keyword>
<evidence type="ECO:0000256" key="2">
    <source>
        <dbReference type="SAM" id="Phobius"/>
    </source>
</evidence>
<dbReference type="KEGG" id="bbev:BBEV_1824"/>
<dbReference type="Gene3D" id="1.25.60.10">
    <property type="entry name" value="MgtE N-terminal domain-like"/>
    <property type="match status" value="1"/>
</dbReference>